<keyword evidence="5" id="KW-1185">Reference proteome</keyword>
<dbReference type="SUPFAM" id="SSF52499">
    <property type="entry name" value="Isochorismatase-like hydrolases"/>
    <property type="match status" value="1"/>
</dbReference>
<dbReference type="EMBL" id="CP017634">
    <property type="protein sequence ID" value="ATW26751.1"/>
    <property type="molecule type" value="Genomic_DNA"/>
</dbReference>
<comment type="similarity">
    <text evidence="1">Belongs to the isochorismatase family.</text>
</comment>
<evidence type="ECO:0000313" key="5">
    <source>
        <dbReference type="Proteomes" id="UP000323521"/>
    </source>
</evidence>
<organism evidence="4 5">
    <name type="scientific">Formimonas warabiya</name>
    <dbReference type="NCBI Taxonomy" id="1761012"/>
    <lineage>
        <taxon>Bacteria</taxon>
        <taxon>Bacillati</taxon>
        <taxon>Bacillota</taxon>
        <taxon>Clostridia</taxon>
        <taxon>Eubacteriales</taxon>
        <taxon>Peptococcaceae</taxon>
        <taxon>Candidatus Formimonas</taxon>
    </lineage>
</organism>
<dbReference type="OrthoDB" id="9785724at2"/>
<dbReference type="KEGG" id="fwa:DCMF_20060"/>
<dbReference type="PANTHER" id="PTHR43540">
    <property type="entry name" value="PEROXYUREIDOACRYLATE/UREIDOACRYLATE AMIDOHYDROLASE-RELATED"/>
    <property type="match status" value="1"/>
</dbReference>
<accession>A0A3G1KWD9</accession>
<dbReference type="GO" id="GO:0016787">
    <property type="term" value="F:hydrolase activity"/>
    <property type="evidence" value="ECO:0007669"/>
    <property type="project" value="UniProtKB-KW"/>
</dbReference>
<proteinExistence type="inferred from homology"/>
<dbReference type="AlphaFoldDB" id="A0A3G1KWD9"/>
<reference evidence="4 5" key="1">
    <citation type="submission" date="2016-10" db="EMBL/GenBank/DDBJ databases">
        <title>Complete Genome Sequence of Peptococcaceae strain DCMF.</title>
        <authorList>
            <person name="Edwards R.J."/>
            <person name="Holland S.I."/>
            <person name="Deshpande N.P."/>
            <person name="Wong Y.K."/>
            <person name="Ertan H."/>
            <person name="Manefield M."/>
            <person name="Russell T.L."/>
            <person name="Lee M.J."/>
        </authorList>
    </citation>
    <scope>NUCLEOTIDE SEQUENCE [LARGE SCALE GENOMIC DNA]</scope>
    <source>
        <strain evidence="4 5">DCMF</strain>
    </source>
</reference>
<evidence type="ECO:0000256" key="2">
    <source>
        <dbReference type="ARBA" id="ARBA00022801"/>
    </source>
</evidence>
<name>A0A3G1KWD9_FORW1</name>
<evidence type="ECO:0000259" key="3">
    <source>
        <dbReference type="Pfam" id="PF00857"/>
    </source>
</evidence>
<dbReference type="InterPro" id="IPR050272">
    <property type="entry name" value="Isochorismatase-like_hydrls"/>
</dbReference>
<keyword evidence="2" id="KW-0378">Hydrolase</keyword>
<evidence type="ECO:0000256" key="1">
    <source>
        <dbReference type="ARBA" id="ARBA00006336"/>
    </source>
</evidence>
<protein>
    <recommendedName>
        <fullName evidence="3">Isochorismatase-like domain-containing protein</fullName>
    </recommendedName>
</protein>
<dbReference type="InterPro" id="IPR036380">
    <property type="entry name" value="Isochorismatase-like_sf"/>
</dbReference>
<dbReference type="Gene3D" id="3.40.50.850">
    <property type="entry name" value="Isochorismatase-like"/>
    <property type="match status" value="1"/>
</dbReference>
<dbReference type="Proteomes" id="UP000323521">
    <property type="component" value="Chromosome"/>
</dbReference>
<dbReference type="InterPro" id="IPR000868">
    <property type="entry name" value="Isochorismatase-like_dom"/>
</dbReference>
<evidence type="ECO:0000313" key="4">
    <source>
        <dbReference type="EMBL" id="ATW26751.1"/>
    </source>
</evidence>
<sequence length="213" mass="23151">MLNNSIQDLYKKSGMSGRVGFGKRPAILVVDFVQGFTSKAGSPFGSDYMDSHLAHTRELLDAARVKDLPVVFSTEAFSDNMKDAAIWYSKMPGLKHLKMNAPSMEVDHRLGYDPKREVLLLKKTASPFFGTNLVSIFVSQRVDTVIVTGCTTSGCVRAAVSDSCAFGFRTIIVPECVADRAEGPHNANMLDMGGKYGDIVGLSDVLRYIGSLS</sequence>
<feature type="domain" description="Isochorismatase-like" evidence="3">
    <location>
        <begin position="26"/>
        <end position="193"/>
    </location>
</feature>
<dbReference type="Pfam" id="PF00857">
    <property type="entry name" value="Isochorismatase"/>
    <property type="match status" value="1"/>
</dbReference>
<dbReference type="RefSeq" id="WP_148136070.1">
    <property type="nucleotide sequence ID" value="NZ_CP017634.1"/>
</dbReference>
<dbReference type="PANTHER" id="PTHR43540:SF1">
    <property type="entry name" value="ISOCHORISMATASE HYDROLASE"/>
    <property type="match status" value="1"/>
</dbReference>
<gene>
    <name evidence="4" type="ORF">DCMF_20060</name>
</gene>